<feature type="compositionally biased region" description="Basic and acidic residues" evidence="1">
    <location>
        <begin position="102"/>
        <end position="123"/>
    </location>
</feature>
<dbReference type="RefSeq" id="XP_055883525.1">
    <property type="nucleotide sequence ID" value="XM_056027550.1"/>
</dbReference>
<dbReference type="OMA" id="IFGTESC"/>
<keyword evidence="2" id="KW-1185">Reference proteome</keyword>
<accession>A0A9W3A8E9</accession>
<sequence length="226" mass="25608">MVLRRKRARRLAERKGTPEIRREYNRLCRATSELARCVRSDHWNAACAGMDLRDTSKAWRLLRNLEAKDTARTAAPLLSPGGPVSTVTKMAGLLNRHFAKISKPEKKSAMSKALNKERKRLEREPDEPESQATCNAPFCRAELDRAIAKCKNRKALGPDKVTPEMVKHLGGIARDKLLEFMNRTWAESRLPGAWKSAVIVPVLKKGKDATRVRQTHFTNLNPWQSC</sequence>
<gene>
    <name evidence="3" type="primary">LOC129925948</name>
</gene>
<organism evidence="2 3">
    <name type="scientific">Biomphalaria glabrata</name>
    <name type="common">Bloodfluke planorb</name>
    <name type="synonym">Freshwater snail</name>
    <dbReference type="NCBI Taxonomy" id="6526"/>
    <lineage>
        <taxon>Eukaryota</taxon>
        <taxon>Metazoa</taxon>
        <taxon>Spiralia</taxon>
        <taxon>Lophotrochozoa</taxon>
        <taxon>Mollusca</taxon>
        <taxon>Gastropoda</taxon>
        <taxon>Heterobranchia</taxon>
        <taxon>Euthyneura</taxon>
        <taxon>Panpulmonata</taxon>
        <taxon>Hygrophila</taxon>
        <taxon>Lymnaeoidea</taxon>
        <taxon>Planorbidae</taxon>
        <taxon>Biomphalaria</taxon>
    </lineage>
</organism>
<evidence type="ECO:0000313" key="3">
    <source>
        <dbReference type="RefSeq" id="XP_055883525.1"/>
    </source>
</evidence>
<dbReference type="Proteomes" id="UP001165740">
    <property type="component" value="Chromosome 4"/>
</dbReference>
<evidence type="ECO:0000256" key="1">
    <source>
        <dbReference type="SAM" id="MobiDB-lite"/>
    </source>
</evidence>
<feature type="region of interest" description="Disordered" evidence="1">
    <location>
        <begin position="102"/>
        <end position="132"/>
    </location>
</feature>
<dbReference type="OrthoDB" id="6152674at2759"/>
<protein>
    <submittedName>
        <fullName evidence="3">Uncharacterized protein LOC129925948</fullName>
    </submittedName>
</protein>
<dbReference type="AlphaFoldDB" id="A0A9W3A8E9"/>
<dbReference type="GeneID" id="129925948"/>
<evidence type="ECO:0000313" key="2">
    <source>
        <dbReference type="Proteomes" id="UP001165740"/>
    </source>
</evidence>
<dbReference type="InterPro" id="IPR052560">
    <property type="entry name" value="RdDP_mobile_element"/>
</dbReference>
<proteinExistence type="predicted"/>
<dbReference type="PANTHER" id="PTHR36688">
    <property type="entry name" value="ENDO/EXONUCLEASE/PHOSPHATASE DOMAIN-CONTAINING PROTEIN"/>
    <property type="match status" value="1"/>
</dbReference>
<name>A0A9W3A8E9_BIOGL</name>
<dbReference type="PANTHER" id="PTHR36688:SF2">
    <property type="entry name" value="ENDONUCLEASE_EXONUCLEASE_PHOSPHATASE DOMAIN-CONTAINING PROTEIN"/>
    <property type="match status" value="1"/>
</dbReference>
<reference evidence="3" key="1">
    <citation type="submission" date="2025-08" db="UniProtKB">
        <authorList>
            <consortium name="RefSeq"/>
        </authorList>
    </citation>
    <scope>IDENTIFICATION</scope>
</reference>